<evidence type="ECO:0000313" key="2">
    <source>
        <dbReference type="EMBL" id="EKU90298.1"/>
    </source>
</evidence>
<keyword evidence="1" id="KW-0472">Membrane</keyword>
<name>K9E0L5_9BACE</name>
<feature type="transmembrane region" description="Helical" evidence="1">
    <location>
        <begin position="6"/>
        <end position="28"/>
    </location>
</feature>
<comment type="caution">
    <text evidence="2">The sequence shown here is derived from an EMBL/GenBank/DDBJ whole genome shotgun (WGS) entry which is preliminary data.</text>
</comment>
<evidence type="ECO:0000256" key="1">
    <source>
        <dbReference type="SAM" id="Phobius"/>
    </source>
</evidence>
<dbReference type="AlphaFoldDB" id="K9E0L5"/>
<accession>K9E0L5</accession>
<protein>
    <submittedName>
        <fullName evidence="2">Uncharacterized protein</fullName>
    </submittedName>
</protein>
<keyword evidence="1" id="KW-0812">Transmembrane</keyword>
<proteinExistence type="predicted"/>
<gene>
    <name evidence="2" type="ORF">HMPREF9447_01716</name>
</gene>
<keyword evidence="1" id="KW-1133">Transmembrane helix</keyword>
<reference evidence="2 3" key="1">
    <citation type="submission" date="2012-09" db="EMBL/GenBank/DDBJ databases">
        <title>The Genome Sequence of Bacteroides oleiciplenus YIT 12058.</title>
        <authorList>
            <consortium name="The Broad Institute Genome Sequencing Platform"/>
            <person name="Earl A."/>
            <person name="Ward D."/>
            <person name="Feldgarden M."/>
            <person name="Gevers D."/>
            <person name="Morotomi M."/>
            <person name="Walker B."/>
            <person name="Young S.K."/>
            <person name="Zeng Q."/>
            <person name="Gargeya S."/>
            <person name="Fitzgerald M."/>
            <person name="Haas B."/>
            <person name="Abouelleil A."/>
            <person name="Alvarado L."/>
            <person name="Arachchi H.M."/>
            <person name="Berlin A.M."/>
            <person name="Chapman S.B."/>
            <person name="Goldberg J."/>
            <person name="Griggs A."/>
            <person name="Gujja S."/>
            <person name="Hansen M."/>
            <person name="Howarth C."/>
            <person name="Imamovic A."/>
            <person name="Larimer J."/>
            <person name="McCowen C."/>
            <person name="Montmayeur A."/>
            <person name="Murphy C."/>
            <person name="Neiman D."/>
            <person name="Pearson M."/>
            <person name="Priest M."/>
            <person name="Roberts A."/>
            <person name="Saif S."/>
            <person name="Shea T."/>
            <person name="Sisk P."/>
            <person name="Sykes S."/>
            <person name="Wortman J."/>
            <person name="Nusbaum C."/>
            <person name="Birren B."/>
        </authorList>
    </citation>
    <scope>NUCLEOTIDE SEQUENCE [LARGE SCALE GENOMIC DNA]</scope>
    <source>
        <strain evidence="2 3">YIT 12058</strain>
    </source>
</reference>
<dbReference type="Proteomes" id="UP000009872">
    <property type="component" value="Unassembled WGS sequence"/>
</dbReference>
<dbReference type="STRING" id="742727.HMPREF9447_01716"/>
<keyword evidence="3" id="KW-1185">Reference proteome</keyword>
<organism evidence="2 3">
    <name type="scientific">Bacteroides oleiciplenus YIT 12058</name>
    <dbReference type="NCBI Taxonomy" id="742727"/>
    <lineage>
        <taxon>Bacteria</taxon>
        <taxon>Pseudomonadati</taxon>
        <taxon>Bacteroidota</taxon>
        <taxon>Bacteroidia</taxon>
        <taxon>Bacteroidales</taxon>
        <taxon>Bacteroidaceae</taxon>
        <taxon>Bacteroides</taxon>
    </lineage>
</organism>
<evidence type="ECO:0000313" key="3">
    <source>
        <dbReference type="Proteomes" id="UP000009872"/>
    </source>
</evidence>
<dbReference type="HOGENOM" id="CLU_3095662_0_0_10"/>
<dbReference type="RefSeq" id="WP_009129279.1">
    <property type="nucleotide sequence ID" value="NZ_JH992941.1"/>
</dbReference>
<sequence length="51" mass="5953">MENLDFIASVSAIIGGIDALINILKIIYNRFRSKKKHYRVKIPKNKQLFHP</sequence>
<dbReference type="EMBL" id="ADLF01000009">
    <property type="protein sequence ID" value="EKU90298.1"/>
    <property type="molecule type" value="Genomic_DNA"/>
</dbReference>